<evidence type="ECO:0000256" key="10">
    <source>
        <dbReference type="PIRNR" id="PIRNR010340"/>
    </source>
</evidence>
<dbReference type="Pfam" id="PF17865">
    <property type="entry name" value="AAA_lid_5"/>
    <property type="match status" value="1"/>
</dbReference>
<name>A0A0C2X9X3_SERVB</name>
<dbReference type="GO" id="GO:0005654">
    <property type="term" value="C:nucleoplasm"/>
    <property type="evidence" value="ECO:0007669"/>
    <property type="project" value="UniProtKB-SubCell"/>
</dbReference>
<dbReference type="InterPro" id="IPR012099">
    <property type="entry name" value="Midasin"/>
</dbReference>
<keyword evidence="7 10" id="KW-0067">ATP-binding</keyword>
<feature type="compositionally biased region" description="Polar residues" evidence="11">
    <location>
        <begin position="4341"/>
        <end position="4357"/>
    </location>
</feature>
<keyword evidence="9 10" id="KW-0539">Nucleus</keyword>
<feature type="compositionally biased region" description="Polar residues" evidence="11">
    <location>
        <begin position="4399"/>
        <end position="4409"/>
    </location>
</feature>
<evidence type="ECO:0000313" key="13">
    <source>
        <dbReference type="EMBL" id="KIM26017.1"/>
    </source>
</evidence>
<feature type="compositionally biased region" description="Polar residues" evidence="11">
    <location>
        <begin position="4381"/>
        <end position="4391"/>
    </location>
</feature>
<dbReference type="FunFam" id="3.40.50.300:FF:001368">
    <property type="entry name" value="Midasin"/>
    <property type="match status" value="1"/>
</dbReference>
<feature type="compositionally biased region" description="Basic and acidic residues" evidence="11">
    <location>
        <begin position="776"/>
        <end position="801"/>
    </location>
</feature>
<dbReference type="InterPro" id="IPR011704">
    <property type="entry name" value="ATPase_dyneun-rel_AAA"/>
</dbReference>
<evidence type="ECO:0000256" key="9">
    <source>
        <dbReference type="ARBA" id="ARBA00023242"/>
    </source>
</evidence>
<dbReference type="CDD" id="cd00009">
    <property type="entry name" value="AAA"/>
    <property type="match status" value="2"/>
</dbReference>
<feature type="compositionally biased region" description="Polar residues" evidence="11">
    <location>
        <begin position="4417"/>
        <end position="4427"/>
    </location>
</feature>
<evidence type="ECO:0000256" key="6">
    <source>
        <dbReference type="ARBA" id="ARBA00022741"/>
    </source>
</evidence>
<feature type="compositionally biased region" description="Basic and acidic residues" evidence="11">
    <location>
        <begin position="4091"/>
        <end position="4109"/>
    </location>
</feature>
<evidence type="ECO:0000256" key="1">
    <source>
        <dbReference type="ARBA" id="ARBA00004604"/>
    </source>
</evidence>
<dbReference type="PROSITE" id="PS00675">
    <property type="entry name" value="SIGMA54_INTERACT_1"/>
    <property type="match status" value="1"/>
</dbReference>
<dbReference type="SUPFAM" id="SSF52540">
    <property type="entry name" value="P-loop containing nucleoside triphosphate hydrolases"/>
    <property type="match status" value="7"/>
</dbReference>
<evidence type="ECO:0000256" key="8">
    <source>
        <dbReference type="ARBA" id="ARBA00023186"/>
    </source>
</evidence>
<feature type="compositionally biased region" description="Basic and acidic residues" evidence="11">
    <location>
        <begin position="4310"/>
        <end position="4326"/>
    </location>
</feature>
<dbReference type="SMART" id="SM00382">
    <property type="entry name" value="AAA"/>
    <property type="match status" value="6"/>
</dbReference>
<dbReference type="InterPro" id="IPR027417">
    <property type="entry name" value="P-loop_NTPase"/>
</dbReference>
<evidence type="ECO:0000259" key="12">
    <source>
        <dbReference type="PROSITE" id="PS50234"/>
    </source>
</evidence>
<comment type="function">
    <text evidence="10">Nuclear chaperone required for maturation and nuclear export of pre-60S ribosome subunits.</text>
</comment>
<proteinExistence type="inferred from homology"/>
<keyword evidence="5" id="KW-0597">Phosphoprotein</keyword>
<keyword evidence="14" id="KW-1185">Reference proteome</keyword>
<dbReference type="EMBL" id="KN824309">
    <property type="protein sequence ID" value="KIM26017.1"/>
    <property type="molecule type" value="Genomic_DNA"/>
</dbReference>
<dbReference type="Proteomes" id="UP000054097">
    <property type="component" value="Unassembled WGS sequence"/>
</dbReference>
<dbReference type="GO" id="GO:0000027">
    <property type="term" value="P:ribosomal large subunit assembly"/>
    <property type="evidence" value="ECO:0007669"/>
    <property type="project" value="InterPro"/>
</dbReference>
<dbReference type="GO" id="GO:0000055">
    <property type="term" value="P:ribosomal large subunit export from nucleus"/>
    <property type="evidence" value="ECO:0007669"/>
    <property type="project" value="TreeGrafter"/>
</dbReference>
<dbReference type="InterPro" id="IPR025662">
    <property type="entry name" value="Sigma_54_int_dom_ATP-bd_1"/>
</dbReference>
<dbReference type="GO" id="GO:0005524">
    <property type="term" value="F:ATP binding"/>
    <property type="evidence" value="ECO:0007669"/>
    <property type="project" value="UniProtKB-KW"/>
</dbReference>
<dbReference type="FunFam" id="3.40.50.300:FF:000142">
    <property type="entry name" value="Midasin"/>
    <property type="match status" value="1"/>
</dbReference>
<feature type="compositionally biased region" description="Basic and acidic residues" evidence="11">
    <location>
        <begin position="4290"/>
        <end position="4303"/>
    </location>
</feature>
<dbReference type="InterPro" id="IPR041190">
    <property type="entry name" value="Midasin_AAA_lid_5"/>
</dbReference>
<evidence type="ECO:0000256" key="11">
    <source>
        <dbReference type="SAM" id="MobiDB-lite"/>
    </source>
</evidence>
<protein>
    <recommendedName>
        <fullName evidence="4 10">Midasin</fullName>
    </recommendedName>
</protein>
<evidence type="ECO:0000256" key="2">
    <source>
        <dbReference type="ARBA" id="ARBA00004642"/>
    </source>
</evidence>
<dbReference type="InterPro" id="IPR002035">
    <property type="entry name" value="VWF_A"/>
</dbReference>
<dbReference type="Pfam" id="PF07728">
    <property type="entry name" value="AAA_5"/>
    <property type="match status" value="8"/>
</dbReference>
<dbReference type="Gene3D" id="3.40.50.410">
    <property type="entry name" value="von Willebrand factor, type A domain"/>
    <property type="match status" value="1"/>
</dbReference>
<organism evidence="13 14">
    <name type="scientific">Serendipita vermifera MAFF 305830</name>
    <dbReference type="NCBI Taxonomy" id="933852"/>
    <lineage>
        <taxon>Eukaryota</taxon>
        <taxon>Fungi</taxon>
        <taxon>Dikarya</taxon>
        <taxon>Basidiomycota</taxon>
        <taxon>Agaricomycotina</taxon>
        <taxon>Agaricomycetes</taxon>
        <taxon>Sebacinales</taxon>
        <taxon>Serendipitaceae</taxon>
        <taxon>Serendipita</taxon>
    </lineage>
</organism>
<sequence>MNVPDDVPCDALAIPFEDQIDAFVNSFPEHLAALKELATDGEKLEKLSILLKNPQYALHVARLFSPLLVDLCARWLDDDEQDESKFAVFGLLLPAHEQLYPVLSQFLRRPSLVNGPLGFVTAENVAQIPLKTLQTLLLAYHRLIEACCHLHEEFKWPNTPLQCLFEPPHPDAGVLLLAIRCFAFHVGMNEPARVELEEKLVGSPEKIDPFVDTGFGNTVDVWVLPILDSQRIQEERSLCDETLRLCHGSPRLNASMLSPRVAYIGGTLLLKDSTNTVVTNYVQTKSNSVALQQVATLLTRRMPILLSGPSSSGKTTMIEYLSASLHTTTSNVVTIHLSDTSLDPRSLLGSYVSSTQDPGTFEWKDGVLVQALEEGKVLVLENIDKASSEVLGTLWPLVESLSMLKPIGSHARLDVLGRKTVIAKEGFALFATRTVPASESGSLPPPTFLGSHKWSRADLSSCSDDEMVLIISNKYPTLGAPLIKSLTLVWNGLNGLEKSHPTTIARPIHMGDLIKWASRIQILLRSSPGAVVDAMEEDEQADAPISSFILNPKIREEVFLAARDIFFGSVNPFNESSKTRIEAGLRLLADGLSISADRTSWLLEKRTAEMELRKDQDGRITQVSLDRIVLNAARTSSPIFDQVSTNSRFALHRPSLNLLSSLAGCIQANEAVLLTGETGTGKTTVVTYLASLLSQPLVSLNLSHQTESSDLLGGYKPLDARVPAQNIQQQFTQLFSKTFSREKNVKFEEAIRIAVSGGKWKRAIALWKEAAGRAEERIQEKNKADKEKSQDGPRKRRRLDDFAGSPASSEQWATFRQDVADFEANHVLSSSKAVFHFVEGPLVTALRLGQWVLLDEINLASAETLEAVGSILHDSTGSITLTERGDLEPVVRHPNFRLFTCMNPATDVGKKDLPPHIRAQLTEIYVSPPDANRDALLAIVSQYIGQIAMADRAAILDVADFYVAARKLSEGGHIADGANHKPHYSMRTLTRALTFAVDAEPTFGLRRAIWEGVLMAFSTILEQDSATTLKNLAAKHLLSSVKNVNSLLAQIPAPPDDKDRYMSVGPFWLERGLIEPQPVSHYVLTPSVQAKVLDLARILTTRRFPVLIQGPTSSGKTSVIEYLAKRTGHRFVRINNHEHTDIQEYVGSYVTNPKTGLLVFQDGLLVQALRRGDWVVLDELNLAPSDVLEALNRLLDDNRELVVPETGEIVKPHPHFMLFATQNPPGLYAGRKVLSRAFRNRFLELHFQDVPQQELEQIIKERCEIAPSYAQRIVAVFRELQTRRQSGRVFETKHGFATLRDLFRWAGRSAGSYQELAEDGYMLIAERTRKEEDKMVVKEVLESIMRVRIDEAAMYDIRSPRVAESLHCRIPDDSSVVWTFAMRRLFVLLARALCHKEPTLLVGETGSGKTSVCELYANAMSLELRAVNCHQNTETADLLGGQRPLRHRASWLEERLQRVKALLTEMSIPLDDEDTEDSLLARVNTALIPVTNSKEKATLQEATRLLKQPVPLFEWQDGPLVLAMHSASLFLLDEISLADDSVLERINSVLELSRTLILAEKSTWDPQNQEITANPEFQIAATMNPGGDHGKKELSPALRNRFTEIWVPMISSREDRLLIVRASWKHAAFQPFTEAVVDFLHWVTQALKDDGAYGLRDLLAWVQFSDEMAEKPGLTPEEIFHHSAHMVVLDGLGSLPRTQGWSKEQLSELKGRALAMLSSLFPISSPVFSHQVILEPDTVAIGPFQIQCGPLPPNSLAFAFQAPTTLENARRILRACQLNKSILLEGSPGVGKTSLVSALASLARQTLCRVNLSDQTDLIDLFGSDLPLEGGAPGEFVWKDAEFLQALQHGHWVLLDEMNLAPQSVLEGLNAILDHRGAVFLPELGRSFTKHPNFRLFAAQNPAQQGGGRKGLPKSFLNRFTKVYMEELNADDLLIISKNLHPTQSEDELRQMIAFNSSVHYEATVRRSIGRQGSPWEFNLRDIMRWLNLLESANPLERDPGNPVEYMDEVYSQRFRTSGDRLSLRLIEERVFPSLHEPVSGVHASFSARYAQFGHSLIQRKSAWRQPTYIAPLSSTHFKVFQAMEQCVQQSWLTILVGSANSGKTTVLHQFAALNGETPISFFATSGTDASDLLGSFEQAQSPPFANQPVSDDKSGRRSLDGMRSIPYNADDKVAGFTPLTVPTGDIHTTMKDNEIASGNSARSKGRFVWVDGPLVKALKNGTWFILDNANLCNPSVLDRLNSLCEPNGALTLTERGLLDGKPLILRPHPNFRLFMAMDPVNGELSRAMRNRGIEINMAMTDVLAGQAVNPQTIYNKPYYGGALNAFGHLHLRLVRHMSFLLSSCQDLPLDIRLEFVLSQMSQLDALLFLRLKDSQLQPVVSTILESRTDFFDMPRILAKELTLPLEFLATEGTEPLLNANVYARIQNRGALDSLAWNALKRTVTLRLWKTDHESEQEYGYLEGNSIFEISKSLVEGQAFGREVTPEVKAIYPLLYITRRFLESIVATVSPVHDIAACVALAELWVTAREMTEKSTLDYTLWRSLLQDFDRLLPKLILPDLRDAIAAALHSMRLTSGFAMDNIWAHQKPYFDGQRRIDAMLEELQKDLFTERPEHRRTKLLDLAALISIESPQKPVPHEPIAESPVSVETDDQELVKQLILLQLPILQLAIKQGEISIPILARYCEIALDIVGFPKRSVVSTKAIEWIIRTQSMVGGQVANAFHIWSTVLWHIDPENGARCLTIPSTLLSTLRLCSRTAHTIAGSKAYKITLHGSLNAAMLECDLPFISRVETLSTLFINDLMIASSAVSESNQDPFTITDETGYNVLPIFTLSEGLDEAPLVAILTKLLESCHTKLSISLPSPTRIEALASGWVYLGLLMIHLYVPNYPLDPEGANFSRHKQLLTTRDHFIAKIELYRNAEMLSTGQSTNLKIQELEGQLRHTRSLIQNLPPTRGVARKTVDLQSLFSELARFHDQLLDVNRIRELLRACVDNDPTAASREQVNQDSWSQFLERIRTRYALMGDLWYPVDAWMGRVRVGMSLLRHVAAARSQEVESASTSFLRALTSFPSVVGYDMIRSTKLAPPPHLDPHEWSAARILASISHIRTGDPFERHCESLWLSFEQLFGLWIKDKMKKEAEERENASLYKRKKDIVTMQAEEDEEAEEFRRLFPEYEDVLDENSTQIKTNAPFRPHISPYQLFLALPFLATSPIVTARHSPAAALNLASWTSQVEHDLHPDLDGSSLIFRVQYLNKELQRLNQTPSSTNGYDFYHDSNVQEVHRALDIVTALNERLSTLAEAWPDQMVLRHLSERCDAIANLDVYSSLAKVLSALEQLLLQTDDWQKYANKENGILDFQQSLGNLIIDWRKIELSCWFHLLDSQAVVFSNGVADWWFRLYESIVETSKSVGDEAESDFLRDILPLLENFLISSPLGQFSARLHLLEMFKTFIVRVYPEGSSLAFLQRMAKLLGALVDFYQQFRVKVQTALATRREAIDKEVKSFIKLASWKDINVLALKASAQRTHHQLHRSIRKFRGVLQGPVAELLTALPEQPAQKRGTGVSNISSTPFINVVPSLNRSQTVEAHLLKLQDTLQVFHSVSCTVEVPFLEASTGRTDELSDTILSRINDLQNSIPPSHASSKKGWEKNLLTRKKKALADLFKACKEVGLPHQLGIKERASQNDRLWIMERRVPIPQTSEMTTKMDWYFDKVRLLLPTLQSSLGSHSSDVSTRDITKLLNYAHVLMHFALEARSGVHILSEFCYEIECFIDSLSDARDDNGLTLVGPSARLYVIDHLSLLSYTISATEEAVEAAVEFSRSGRTVHVLEEEFITQIQRQLIKIKEYKEALSIVYKRISRSQLPILLSDEYKSAKEATHLVEGLCQIMCEWQSREVRARHLTGALVQALTRKLSELIREPIDQSGVEKDIPERPIGIMLVIMQRLHSLEPPLAAPSFLINGHSRRRQLWAILDVAHLWQELRSFIADLHNASEATALARRLLPFLQRFHHLVNKFLKSLTLWTKSLFKLASILATLGLNLAENGFCKAKDSEEEAAEQGTEMKADGTGVGEGQGENDVSNEIEDPSQVEGLQGQDEKPEQEVDRKEDKKNEGGLEMEDDFEGELESVQQSEDNDSDEEDEGDEEMDEKIQDLDPADPDAVDEKMWESKNTNDQDDGTQDDKESKENKGDSQMAAKEDTLHQQRKEDRETDAQREKETSPPPEESEEQGDDDGGPDTENLPNEAGAQMNSQIQEEEILDLPEEMALELEGDTNLSEAEGEGGDSDEESAPSVDPGKEDHNMEEENRSESGSIDGQREATPDNAESGKDDQSLPPDIVAKPDQTPGGEQNDSTAETTASTTMGEGKGDGDEQRMETEENISRPDGQAQNINAQESLSGLPEGNPSIQPPTNDLTGQKDELQASESVRPNQRKSLADALSEVQRHYEQILQQSEDAPPQMDGANPEDARMEHAEEEDESAKLALAPAGEEEVTKLKDLKILEDTPLDHLQAQDVPMLDETVPEPAPLASRNNEMKQESLDEAGRVEGALMGESIRQSSGMDLQGDLDTFTGIPAPTSTVHTSEEVEAQLVSWQANRERHDGIGSLWGLYSSLTHELAWTLCEQLRLILEPTKSTRLRGDYRTGKRLNMKKIIPYIASEYTKDKIWLRRTRPSQREYQILLALDDSRSMSESHAEHLAFQTLALVSKALTRLEAGDISVVKFGETVEVLHGFSDGPFNDAAGAHVIENFSFNQTSTDVLSLVETSLKVLQTARETRGPASLNTNLWQLEIIISDGICSHHEKLRATLRRASEQKVMIVFVIVDALSRSNIPGQADGSPIQNSILSMKQVRADLSVERYLDTFPFEYYVVVRNVEGLPEVLSSTLKQFFERIAEE</sequence>
<dbReference type="Gene3D" id="3.40.50.300">
    <property type="entry name" value="P-loop containing nucleotide triphosphate hydrolases"/>
    <property type="match status" value="6"/>
</dbReference>
<gene>
    <name evidence="13" type="ORF">M408DRAFT_25671</name>
</gene>
<dbReference type="PANTHER" id="PTHR48103">
    <property type="entry name" value="MIDASIN-RELATED"/>
    <property type="match status" value="1"/>
</dbReference>
<keyword evidence="8 10" id="KW-0143">Chaperone</keyword>
<dbReference type="PIRSF" id="PIRSF010340">
    <property type="entry name" value="Midasin"/>
    <property type="match status" value="1"/>
</dbReference>
<dbReference type="OrthoDB" id="5186at2759"/>
<dbReference type="SUPFAM" id="SSF53300">
    <property type="entry name" value="vWA-like"/>
    <property type="match status" value="1"/>
</dbReference>
<accession>A0A0C2X9X3</accession>
<feature type="compositionally biased region" description="Acidic residues" evidence="11">
    <location>
        <begin position="4111"/>
        <end position="4121"/>
    </location>
</feature>
<dbReference type="STRING" id="933852.A0A0C2X9X3"/>
<dbReference type="InterPro" id="IPR003593">
    <property type="entry name" value="AAA+_ATPase"/>
</dbReference>
<evidence type="ECO:0000256" key="3">
    <source>
        <dbReference type="ARBA" id="ARBA00007188"/>
    </source>
</evidence>
<feature type="compositionally biased region" description="Basic and acidic residues" evidence="11">
    <location>
        <begin position="4360"/>
        <end position="4376"/>
    </location>
</feature>
<feature type="compositionally biased region" description="Acidic residues" evidence="11">
    <location>
        <begin position="4219"/>
        <end position="4231"/>
    </location>
</feature>
<evidence type="ECO:0000256" key="5">
    <source>
        <dbReference type="ARBA" id="ARBA00022553"/>
    </source>
</evidence>
<feature type="compositionally biased region" description="Acidic residues" evidence="11">
    <location>
        <begin position="4128"/>
        <end position="4143"/>
    </location>
</feature>
<feature type="compositionally biased region" description="Basic and acidic residues" evidence="11">
    <location>
        <begin position="4175"/>
        <end position="4214"/>
    </location>
</feature>
<keyword evidence="6 10" id="KW-0547">Nucleotide-binding</keyword>
<feature type="compositionally biased region" description="Acidic residues" evidence="11">
    <location>
        <begin position="4273"/>
        <end position="4284"/>
    </location>
</feature>
<comment type="subcellular location">
    <subcellularLocation>
        <location evidence="1">Nucleus</location>
        <location evidence="1">Nucleolus</location>
    </subcellularLocation>
    <subcellularLocation>
        <location evidence="2">Nucleus</location>
        <location evidence="2">Nucleoplasm</location>
    </subcellularLocation>
</comment>
<dbReference type="PROSITE" id="PS50234">
    <property type="entry name" value="VWFA"/>
    <property type="match status" value="1"/>
</dbReference>
<reference evidence="14" key="2">
    <citation type="submission" date="2015-01" db="EMBL/GenBank/DDBJ databases">
        <title>Evolutionary Origins and Diversification of the Mycorrhizal Mutualists.</title>
        <authorList>
            <consortium name="DOE Joint Genome Institute"/>
            <consortium name="Mycorrhizal Genomics Consortium"/>
            <person name="Kohler A."/>
            <person name="Kuo A."/>
            <person name="Nagy L.G."/>
            <person name="Floudas D."/>
            <person name="Copeland A."/>
            <person name="Barry K.W."/>
            <person name="Cichocki N."/>
            <person name="Veneault-Fourrey C."/>
            <person name="LaButti K."/>
            <person name="Lindquist E.A."/>
            <person name="Lipzen A."/>
            <person name="Lundell T."/>
            <person name="Morin E."/>
            <person name="Murat C."/>
            <person name="Riley R."/>
            <person name="Ohm R."/>
            <person name="Sun H."/>
            <person name="Tunlid A."/>
            <person name="Henrissat B."/>
            <person name="Grigoriev I.V."/>
            <person name="Hibbett D.S."/>
            <person name="Martin F."/>
        </authorList>
    </citation>
    <scope>NUCLEOTIDE SEQUENCE [LARGE SCALE GENOMIC DNA]</scope>
    <source>
        <strain evidence="14">MAFF 305830</strain>
    </source>
</reference>
<dbReference type="PANTHER" id="PTHR48103:SF2">
    <property type="entry name" value="MIDASIN"/>
    <property type="match status" value="1"/>
</dbReference>
<dbReference type="FunFam" id="3.40.50.300:FF:000712">
    <property type="entry name" value="Midasin"/>
    <property type="match status" value="1"/>
</dbReference>
<evidence type="ECO:0000256" key="7">
    <source>
        <dbReference type="ARBA" id="ARBA00022840"/>
    </source>
</evidence>
<dbReference type="GO" id="GO:0016887">
    <property type="term" value="F:ATP hydrolysis activity"/>
    <property type="evidence" value="ECO:0007669"/>
    <property type="project" value="InterPro"/>
</dbReference>
<feature type="region of interest" description="Disordered" evidence="11">
    <location>
        <begin position="776"/>
        <end position="805"/>
    </location>
</feature>
<dbReference type="GO" id="GO:0030687">
    <property type="term" value="C:preribosome, large subunit precursor"/>
    <property type="evidence" value="ECO:0007669"/>
    <property type="project" value="TreeGrafter"/>
</dbReference>
<dbReference type="HOGENOM" id="CLU_000050_0_2_1"/>
<feature type="domain" description="VWFA" evidence="12">
    <location>
        <begin position="4671"/>
        <end position="4884"/>
    </location>
</feature>
<dbReference type="InterPro" id="IPR040848">
    <property type="entry name" value="AAA_lid_7"/>
</dbReference>
<comment type="similarity">
    <text evidence="3 10">Belongs to the midasin family.</text>
</comment>
<dbReference type="GO" id="GO:0005730">
    <property type="term" value="C:nucleolus"/>
    <property type="evidence" value="ECO:0007669"/>
    <property type="project" value="UniProtKB-SubCell"/>
</dbReference>
<feature type="compositionally biased region" description="Acidic residues" evidence="11">
    <location>
        <begin position="4249"/>
        <end position="4266"/>
    </location>
</feature>
<dbReference type="InterPro" id="IPR036465">
    <property type="entry name" value="vWFA_dom_sf"/>
</dbReference>
<dbReference type="Pfam" id="PF17867">
    <property type="entry name" value="AAA_lid_7"/>
    <property type="match status" value="3"/>
</dbReference>
<reference evidence="13 14" key="1">
    <citation type="submission" date="2014-04" db="EMBL/GenBank/DDBJ databases">
        <authorList>
            <consortium name="DOE Joint Genome Institute"/>
            <person name="Kuo A."/>
            <person name="Zuccaro A."/>
            <person name="Kohler A."/>
            <person name="Nagy L.G."/>
            <person name="Floudas D."/>
            <person name="Copeland A."/>
            <person name="Barry K.W."/>
            <person name="Cichocki N."/>
            <person name="Veneault-Fourrey C."/>
            <person name="LaButti K."/>
            <person name="Lindquist E.A."/>
            <person name="Lipzen A."/>
            <person name="Lundell T."/>
            <person name="Morin E."/>
            <person name="Murat C."/>
            <person name="Sun H."/>
            <person name="Tunlid A."/>
            <person name="Henrissat B."/>
            <person name="Grigoriev I.V."/>
            <person name="Hibbett D.S."/>
            <person name="Martin F."/>
            <person name="Nordberg H.P."/>
            <person name="Cantor M.N."/>
            <person name="Hua S.X."/>
        </authorList>
    </citation>
    <scope>NUCLEOTIDE SEQUENCE [LARGE SCALE GENOMIC DNA]</scope>
    <source>
        <strain evidence="13 14">MAFF 305830</strain>
    </source>
</reference>
<feature type="compositionally biased region" description="Basic and acidic residues" evidence="11">
    <location>
        <begin position="4157"/>
        <end position="4168"/>
    </location>
</feature>
<evidence type="ECO:0000256" key="4">
    <source>
        <dbReference type="ARBA" id="ARBA00017143"/>
    </source>
</evidence>
<evidence type="ECO:0000313" key="14">
    <source>
        <dbReference type="Proteomes" id="UP000054097"/>
    </source>
</evidence>
<feature type="region of interest" description="Disordered" evidence="11">
    <location>
        <begin position="4048"/>
        <end position="4482"/>
    </location>
</feature>